<keyword evidence="2" id="KW-1185">Reference proteome</keyword>
<dbReference type="RefSeq" id="WP_262396591.1">
    <property type="nucleotide sequence ID" value="NZ_JACRTC010000001.1"/>
</dbReference>
<sequence>MKSMAVFSYTPDVEVMLRHHSLLNEYTIGTVVTFREGVAAAKKRSGAPVTITDDIAAISSEDVLILMDNENGALTSKYKACAERALEQGVEILCSNALAQSLELDAGQFTPIEKVFPATGIYGEPLKDIPVPVIGVMGMGSHCSKLETMLYLKQGVAEAGYHPLGICANTTGPLYGMYSPPDFLWENDLSFSDKVLKCNRYFYELCQAEKPDALLLELPGGIMPFGRFGYNHFSELALLLSSAAAIDIGILNVYFGQPMDPATQEKLRNCCRFKFNAPLYGFCIARQAVSPAESEQEFEFYHLDDDYIVKHQRVDSAAPYPVLHISDDAQMKAGIRAIVRALEGNAAAI</sequence>
<comment type="caution">
    <text evidence="1">The sequence shown here is derived from an EMBL/GenBank/DDBJ whole genome shotgun (WGS) entry which is preliminary data.</text>
</comment>
<evidence type="ECO:0000313" key="2">
    <source>
        <dbReference type="Proteomes" id="UP000660861"/>
    </source>
</evidence>
<gene>
    <name evidence="1" type="ORF">H8709_01430</name>
</gene>
<evidence type="ECO:0000313" key="1">
    <source>
        <dbReference type="EMBL" id="MBC8569493.1"/>
    </source>
</evidence>
<protein>
    <recommendedName>
        <fullName evidence="3">TIGR04066 family peptide maturation system protein</fullName>
    </recommendedName>
</protein>
<dbReference type="AlphaFoldDB" id="A0A926IAR5"/>
<dbReference type="EMBL" id="JACRTC010000001">
    <property type="protein sequence ID" value="MBC8569493.1"/>
    <property type="molecule type" value="Genomic_DNA"/>
</dbReference>
<reference evidence="1" key="1">
    <citation type="submission" date="2020-08" db="EMBL/GenBank/DDBJ databases">
        <title>Genome public.</title>
        <authorList>
            <person name="Liu C."/>
            <person name="Sun Q."/>
        </authorList>
    </citation>
    <scope>NUCLEOTIDE SEQUENCE</scope>
    <source>
        <strain evidence="1">NSJ-54</strain>
    </source>
</reference>
<proteinExistence type="predicted"/>
<name>A0A926IAR5_9FIRM</name>
<accession>A0A926IAR5</accession>
<dbReference type="Proteomes" id="UP000660861">
    <property type="component" value="Unassembled WGS sequence"/>
</dbReference>
<organism evidence="1 2">
    <name type="scientific">Zongyangia hominis</name>
    <dbReference type="NCBI Taxonomy" id="2763677"/>
    <lineage>
        <taxon>Bacteria</taxon>
        <taxon>Bacillati</taxon>
        <taxon>Bacillota</taxon>
        <taxon>Clostridia</taxon>
        <taxon>Eubacteriales</taxon>
        <taxon>Oscillospiraceae</taxon>
        <taxon>Zongyangia</taxon>
    </lineage>
</organism>
<evidence type="ECO:0008006" key="3">
    <source>
        <dbReference type="Google" id="ProtNLM"/>
    </source>
</evidence>